<evidence type="ECO:0000256" key="7">
    <source>
        <dbReference type="ARBA" id="ARBA00022730"/>
    </source>
</evidence>
<dbReference type="GO" id="GO:0032040">
    <property type="term" value="C:small-subunit processome"/>
    <property type="evidence" value="ECO:0007669"/>
    <property type="project" value="TreeGrafter"/>
</dbReference>
<dbReference type="Pfam" id="PF03587">
    <property type="entry name" value="EMG1"/>
    <property type="match status" value="1"/>
</dbReference>
<dbReference type="EMBL" id="JAAIUW010000013">
    <property type="protein sequence ID" value="KAF7803940.1"/>
    <property type="molecule type" value="Genomic_DNA"/>
</dbReference>
<keyword evidence="7" id="KW-0699">rRNA-binding</keyword>
<evidence type="ECO:0000256" key="6">
    <source>
        <dbReference type="ARBA" id="ARBA00022691"/>
    </source>
</evidence>
<keyword evidence="4 9" id="KW-0489">Methyltransferase</keyword>
<dbReference type="InterPro" id="IPR029026">
    <property type="entry name" value="tRNA_m1G_MTases_N"/>
</dbReference>
<proteinExistence type="inferred from homology"/>
<dbReference type="InterPro" id="IPR029028">
    <property type="entry name" value="Alpha/beta_knot_MTases"/>
</dbReference>
<gene>
    <name evidence="9" type="ORF">G2W53_043051</name>
</gene>
<keyword evidence="3" id="KW-0698">rRNA processing</keyword>
<organism evidence="9 10">
    <name type="scientific">Senna tora</name>
    <dbReference type="NCBI Taxonomy" id="362788"/>
    <lineage>
        <taxon>Eukaryota</taxon>
        <taxon>Viridiplantae</taxon>
        <taxon>Streptophyta</taxon>
        <taxon>Embryophyta</taxon>
        <taxon>Tracheophyta</taxon>
        <taxon>Spermatophyta</taxon>
        <taxon>Magnoliopsida</taxon>
        <taxon>eudicotyledons</taxon>
        <taxon>Gunneridae</taxon>
        <taxon>Pentapetalae</taxon>
        <taxon>rosids</taxon>
        <taxon>fabids</taxon>
        <taxon>Fabales</taxon>
        <taxon>Fabaceae</taxon>
        <taxon>Caesalpinioideae</taxon>
        <taxon>Cassia clade</taxon>
        <taxon>Senna</taxon>
    </lineage>
</organism>
<dbReference type="GO" id="GO:0070037">
    <property type="term" value="F:rRNA (pseudouridine) methyltransferase activity"/>
    <property type="evidence" value="ECO:0007669"/>
    <property type="project" value="InterPro"/>
</dbReference>
<keyword evidence="8" id="KW-0694">RNA-binding</keyword>
<dbReference type="GO" id="GO:0070475">
    <property type="term" value="P:rRNA base methylation"/>
    <property type="evidence" value="ECO:0007669"/>
    <property type="project" value="InterPro"/>
</dbReference>
<dbReference type="Gene3D" id="3.40.1280.10">
    <property type="match status" value="1"/>
</dbReference>
<dbReference type="InterPro" id="IPR005304">
    <property type="entry name" value="Rbsml_bgen_MeTrfase_EMG1/NEP1"/>
</dbReference>
<comment type="similarity">
    <text evidence="1">Belongs to the class IV-like SAM-binding methyltransferase superfamily. RNA methyltransferase NEP1 family.</text>
</comment>
<dbReference type="PANTHER" id="PTHR12636">
    <property type="entry name" value="NEP1/MRA1"/>
    <property type="match status" value="1"/>
</dbReference>
<reference evidence="9" key="1">
    <citation type="submission" date="2020-09" db="EMBL/GenBank/DDBJ databases">
        <title>Genome-Enabled Discovery of Anthraquinone Biosynthesis in Senna tora.</title>
        <authorList>
            <person name="Kang S.-H."/>
            <person name="Pandey R.P."/>
            <person name="Lee C.-M."/>
            <person name="Sim J.-S."/>
            <person name="Jeong J.-T."/>
            <person name="Choi B.-S."/>
            <person name="Jung M."/>
            <person name="Ginzburg D."/>
            <person name="Zhao K."/>
            <person name="Won S.Y."/>
            <person name="Oh T.-J."/>
            <person name="Yu Y."/>
            <person name="Kim N.-H."/>
            <person name="Lee O.R."/>
            <person name="Lee T.-H."/>
            <person name="Bashyal P."/>
            <person name="Kim T.-S."/>
            <person name="Lee W.-H."/>
            <person name="Kawkins C."/>
            <person name="Kim C.-K."/>
            <person name="Kim J.S."/>
            <person name="Ahn B.O."/>
            <person name="Rhee S.Y."/>
            <person name="Sohng J.K."/>
        </authorList>
    </citation>
    <scope>NUCLEOTIDE SEQUENCE</scope>
    <source>
        <tissue evidence="9">Leaf</tissue>
    </source>
</reference>
<evidence type="ECO:0000256" key="1">
    <source>
        <dbReference type="ARBA" id="ARBA00008115"/>
    </source>
</evidence>
<evidence type="ECO:0000256" key="5">
    <source>
        <dbReference type="ARBA" id="ARBA00022679"/>
    </source>
</evidence>
<evidence type="ECO:0000256" key="3">
    <source>
        <dbReference type="ARBA" id="ARBA00022552"/>
    </source>
</evidence>
<evidence type="ECO:0000256" key="2">
    <source>
        <dbReference type="ARBA" id="ARBA00022517"/>
    </source>
</evidence>
<dbReference type="OrthoDB" id="1431209at2759"/>
<keyword evidence="10" id="KW-1185">Reference proteome</keyword>
<evidence type="ECO:0000313" key="10">
    <source>
        <dbReference type="Proteomes" id="UP000634136"/>
    </source>
</evidence>
<dbReference type="SUPFAM" id="SSF75217">
    <property type="entry name" value="alpha/beta knot"/>
    <property type="match status" value="1"/>
</dbReference>
<keyword evidence="5 9" id="KW-0808">Transferase</keyword>
<accession>A0A834SJX8</accession>
<evidence type="ECO:0000256" key="4">
    <source>
        <dbReference type="ARBA" id="ARBA00022603"/>
    </source>
</evidence>
<evidence type="ECO:0000256" key="8">
    <source>
        <dbReference type="ARBA" id="ARBA00022884"/>
    </source>
</evidence>
<keyword evidence="2" id="KW-0690">Ribosome biogenesis</keyword>
<dbReference type="GO" id="GO:0019843">
    <property type="term" value="F:rRNA binding"/>
    <property type="evidence" value="ECO:0007669"/>
    <property type="project" value="UniProtKB-KW"/>
</dbReference>
<comment type="caution">
    <text evidence="9">The sequence shown here is derived from an EMBL/GenBank/DDBJ whole genome shotgun (WGS) entry which is preliminary data.</text>
</comment>
<keyword evidence="6" id="KW-0949">S-adenosyl-L-methionine</keyword>
<dbReference type="AlphaFoldDB" id="A0A834SJX8"/>
<name>A0A834SJX8_9FABA</name>
<evidence type="ECO:0000313" key="9">
    <source>
        <dbReference type="EMBL" id="KAF7803940.1"/>
    </source>
</evidence>
<protein>
    <submittedName>
        <fullName evidence="9">Ribosomal RNA small subunit methyltransferase nep-1</fullName>
    </submittedName>
</protein>
<sequence>MEVETEKSTYGVIFLLNILPLEPEACADRVQPDSPYSFENLAATYILPIEQILLSPLNTAGFVRNIYVNFGPQGYFELNPEFSPVTQPKDFVSRLQSLFANRIVECYGTVIWNEITDFSKLISSLPPNSRKIGCLHGTDAQGSNVVNLDDYVKNASDTQPFVFVVGRTSGHEIQGYIDDYVKVSEYNLAAAHCLIRVITQMETKFANAGVIFPVWNLNDHDPKTILFTFA</sequence>
<dbReference type="PANTHER" id="PTHR12636:SF5">
    <property type="entry name" value="RIBOSOMAL RNA SMALL SUBUNIT METHYLTRANSFERASE NEP1"/>
    <property type="match status" value="1"/>
</dbReference>
<dbReference type="Proteomes" id="UP000634136">
    <property type="component" value="Unassembled WGS sequence"/>
</dbReference>